<reference evidence="2 3" key="1">
    <citation type="submission" date="2017-12" db="EMBL/GenBank/DDBJ databases">
        <title>High-resolution comparative analysis of great ape genomes.</title>
        <authorList>
            <person name="Pollen A."/>
            <person name="Hastie A."/>
            <person name="Hormozdiari F."/>
            <person name="Dougherty M."/>
            <person name="Liu R."/>
            <person name="Chaisson M."/>
            <person name="Hoppe E."/>
            <person name="Hill C."/>
            <person name="Pang A."/>
            <person name="Hillier L."/>
            <person name="Baker C."/>
            <person name="Armstrong J."/>
            <person name="Shendure J."/>
            <person name="Paten B."/>
            <person name="Wilson R."/>
            <person name="Chao H."/>
            <person name="Schneider V."/>
            <person name="Ventura M."/>
            <person name="Kronenberg Z."/>
            <person name="Murali S."/>
            <person name="Gordon D."/>
            <person name="Cantsilieris S."/>
            <person name="Munson K."/>
            <person name="Nelson B."/>
            <person name="Raja A."/>
            <person name="Underwood J."/>
            <person name="Diekhans M."/>
            <person name="Fiddes I."/>
            <person name="Haussler D."/>
            <person name="Eichler E."/>
        </authorList>
    </citation>
    <scope>NUCLEOTIDE SEQUENCE [LARGE SCALE GENOMIC DNA]</scope>
    <source>
        <strain evidence="2">Yerkes chimp pedigree #C0471</strain>
    </source>
</reference>
<dbReference type="GO" id="GO:0003677">
    <property type="term" value="F:DNA binding"/>
    <property type="evidence" value="ECO:0007669"/>
    <property type="project" value="InterPro"/>
</dbReference>
<dbReference type="FunFam" id="1.10.150.60:FF:000016">
    <property type="entry name" value="Putative Lysine-specific demethylase 5B"/>
    <property type="match status" value="1"/>
</dbReference>
<dbReference type="InterPro" id="IPR001606">
    <property type="entry name" value="ARID_dom"/>
</dbReference>
<evidence type="ECO:0000313" key="2">
    <source>
        <dbReference type="EMBL" id="PNI11444.1"/>
    </source>
</evidence>
<dbReference type="PANTHER" id="PTHR46691">
    <property type="entry name" value="HIGH MOBILITY GROUP B PROTEIN 9"/>
    <property type="match status" value="1"/>
</dbReference>
<sequence>MLKSLDIGNSRSTILESQLLQITRFAYKVNYNLTFEDWQPPFACEVKSFRFTPRVQRLNELEAMTRVRLDFLDQLAKFWELQGSTLKIPVVERKILDLYALSKIVASKGGFEMVTKEKKWSKV</sequence>
<dbReference type="AlphaFoldDB" id="A0A2J8ILQ5"/>
<dbReference type="PANTHER" id="PTHR46691:SF1">
    <property type="entry name" value="AT-RICH INTERACTIVE DOMAIN-CONTAINING PROTEIN 2"/>
    <property type="match status" value="1"/>
</dbReference>
<dbReference type="Proteomes" id="UP000236370">
    <property type="component" value="Unassembled WGS sequence"/>
</dbReference>
<feature type="domain" description="ARID" evidence="1">
    <location>
        <begin position="65"/>
        <end position="123"/>
    </location>
</feature>
<dbReference type="SMART" id="SM00501">
    <property type="entry name" value="BRIGHT"/>
    <property type="match status" value="1"/>
</dbReference>
<name>A0A2J8ILQ5_PANTR</name>
<organism evidence="2 3">
    <name type="scientific">Pan troglodytes</name>
    <name type="common">Chimpanzee</name>
    <dbReference type="NCBI Taxonomy" id="9598"/>
    <lineage>
        <taxon>Eukaryota</taxon>
        <taxon>Metazoa</taxon>
        <taxon>Chordata</taxon>
        <taxon>Craniata</taxon>
        <taxon>Vertebrata</taxon>
        <taxon>Euteleostomi</taxon>
        <taxon>Mammalia</taxon>
        <taxon>Eutheria</taxon>
        <taxon>Euarchontoglires</taxon>
        <taxon>Primates</taxon>
        <taxon>Haplorrhini</taxon>
        <taxon>Catarrhini</taxon>
        <taxon>Hominidae</taxon>
        <taxon>Pan</taxon>
    </lineage>
</organism>
<dbReference type="PROSITE" id="PS51011">
    <property type="entry name" value="ARID"/>
    <property type="match status" value="1"/>
</dbReference>
<protein>
    <submittedName>
        <fullName evidence="2">KDM5A isoform 6</fullName>
    </submittedName>
</protein>
<comment type="caution">
    <text evidence="2">The sequence shown here is derived from an EMBL/GenBank/DDBJ whole genome shotgun (WGS) entry which is preliminary data.</text>
</comment>
<evidence type="ECO:0000313" key="3">
    <source>
        <dbReference type="Proteomes" id="UP000236370"/>
    </source>
</evidence>
<evidence type="ECO:0000259" key="1">
    <source>
        <dbReference type="PROSITE" id="PS51011"/>
    </source>
</evidence>
<proteinExistence type="predicted"/>
<dbReference type="SMART" id="SM01014">
    <property type="entry name" value="ARID"/>
    <property type="match status" value="1"/>
</dbReference>
<dbReference type="EMBL" id="NBAG03000766">
    <property type="protein sequence ID" value="PNI11444.1"/>
    <property type="molecule type" value="Genomic_DNA"/>
</dbReference>
<accession>A0A2J8ILQ5</accession>
<dbReference type="Gene3D" id="1.10.150.60">
    <property type="entry name" value="ARID DNA-binding domain"/>
    <property type="match status" value="1"/>
</dbReference>
<feature type="non-terminal residue" evidence="2">
    <location>
        <position position="123"/>
    </location>
</feature>
<dbReference type="InterPro" id="IPR036431">
    <property type="entry name" value="ARID_dom_sf"/>
</dbReference>
<dbReference type="Pfam" id="PF01388">
    <property type="entry name" value="ARID"/>
    <property type="match status" value="1"/>
</dbReference>
<dbReference type="SUPFAM" id="SSF46774">
    <property type="entry name" value="ARID-like"/>
    <property type="match status" value="1"/>
</dbReference>
<gene>
    <name evidence="2" type="ORF">CK820_G0055430</name>
</gene>